<dbReference type="Proteomes" id="UP000036947">
    <property type="component" value="Unassembled WGS sequence"/>
</dbReference>
<gene>
    <name evidence="2" type="ORF">TOPH_08532</name>
</gene>
<protein>
    <submittedName>
        <fullName evidence="2">Uncharacterized protein</fullName>
    </submittedName>
</protein>
<feature type="compositionally biased region" description="Low complexity" evidence="1">
    <location>
        <begin position="167"/>
        <end position="178"/>
    </location>
</feature>
<accession>A0A0L0MZC6</accession>
<comment type="caution">
    <text evidence="2">The sequence shown here is derived from an EMBL/GenBank/DDBJ whole genome shotgun (WGS) entry which is preliminary data.</text>
</comment>
<proteinExistence type="predicted"/>
<reference evidence="2 3" key="1">
    <citation type="journal article" date="2015" name="BMC Genomics">
        <title>The genome of the truffle-parasite Tolypocladium ophioglossoides and the evolution of antifungal peptaibiotics.</title>
        <authorList>
            <person name="Quandt C.A."/>
            <person name="Bushley K.E."/>
            <person name="Spatafora J.W."/>
        </authorList>
    </citation>
    <scope>NUCLEOTIDE SEQUENCE [LARGE SCALE GENOMIC DNA]</scope>
    <source>
        <strain evidence="2 3">CBS 100239</strain>
    </source>
</reference>
<name>A0A0L0MZC6_TOLOC</name>
<organism evidence="2 3">
    <name type="scientific">Tolypocladium ophioglossoides (strain CBS 100239)</name>
    <name type="common">Snaketongue truffleclub</name>
    <name type="synonym">Elaphocordyceps ophioglossoides</name>
    <dbReference type="NCBI Taxonomy" id="1163406"/>
    <lineage>
        <taxon>Eukaryota</taxon>
        <taxon>Fungi</taxon>
        <taxon>Dikarya</taxon>
        <taxon>Ascomycota</taxon>
        <taxon>Pezizomycotina</taxon>
        <taxon>Sordariomycetes</taxon>
        <taxon>Hypocreomycetidae</taxon>
        <taxon>Hypocreales</taxon>
        <taxon>Ophiocordycipitaceae</taxon>
        <taxon>Tolypocladium</taxon>
    </lineage>
</organism>
<evidence type="ECO:0000313" key="3">
    <source>
        <dbReference type="Proteomes" id="UP000036947"/>
    </source>
</evidence>
<feature type="compositionally biased region" description="Polar residues" evidence="1">
    <location>
        <begin position="96"/>
        <end position="116"/>
    </location>
</feature>
<feature type="region of interest" description="Disordered" evidence="1">
    <location>
        <begin position="89"/>
        <end position="187"/>
    </location>
</feature>
<evidence type="ECO:0000313" key="2">
    <source>
        <dbReference type="EMBL" id="KND86865.1"/>
    </source>
</evidence>
<dbReference type="OrthoDB" id="4927441at2759"/>
<sequence>MTAAPRAAYNQGPLTHSSLLDLPKQHHEPSSGDTGTVPPPSPSGRGGARRTSLHCFGTTMAASCEPRLDRINRCMTSCPELHRCRKHKWESMHGSEGSQVDCNRRGSCSQPTTPTRPSYRLAPQFRFRRPWASSRHPKATVSRTLSSRFQDPRERRRRARDPQDVGSSSDIESSFEHSPLAGGGASPLLAMAGMTMATEDLDRLSLMARKADAEGGGG</sequence>
<dbReference type="EMBL" id="LFRF01000047">
    <property type="protein sequence ID" value="KND86865.1"/>
    <property type="molecule type" value="Genomic_DNA"/>
</dbReference>
<keyword evidence="3" id="KW-1185">Reference proteome</keyword>
<evidence type="ECO:0000256" key="1">
    <source>
        <dbReference type="SAM" id="MobiDB-lite"/>
    </source>
</evidence>
<dbReference type="AlphaFoldDB" id="A0A0L0MZC6"/>
<feature type="region of interest" description="Disordered" evidence="1">
    <location>
        <begin position="1"/>
        <end position="51"/>
    </location>
</feature>